<gene>
    <name evidence="8" type="ORF">CEUSTIGMA_g11318.t1</name>
</gene>
<evidence type="ECO:0000256" key="6">
    <source>
        <dbReference type="RuleBase" id="RU003869"/>
    </source>
</evidence>
<keyword evidence="2" id="KW-0699">rRNA-binding</keyword>
<dbReference type="OrthoDB" id="540873at2759"/>
<name>A0A250XLJ2_9CHLO</name>
<keyword evidence="4 6" id="KW-0689">Ribosomal protein</keyword>
<evidence type="ECO:0000256" key="2">
    <source>
        <dbReference type="ARBA" id="ARBA00022730"/>
    </source>
</evidence>
<dbReference type="SUPFAM" id="SSF56053">
    <property type="entry name" value="Ribosomal protein L6"/>
    <property type="match status" value="2"/>
</dbReference>
<proteinExistence type="inferred from homology"/>
<dbReference type="InterPro" id="IPR020040">
    <property type="entry name" value="Ribosomal_uL6_a/b-dom"/>
</dbReference>
<dbReference type="InterPro" id="IPR036789">
    <property type="entry name" value="Ribosomal_uL6-like_a/b-dom_sf"/>
</dbReference>
<keyword evidence="5 6" id="KW-0687">Ribonucleoprotein</keyword>
<keyword evidence="3" id="KW-0694">RNA-binding</keyword>
<dbReference type="EMBL" id="BEGY01000110">
    <property type="protein sequence ID" value="GAX83893.1"/>
    <property type="molecule type" value="Genomic_DNA"/>
</dbReference>
<keyword evidence="9" id="KW-1185">Reference proteome</keyword>
<dbReference type="PROSITE" id="PS00525">
    <property type="entry name" value="RIBOSOMAL_L6_1"/>
    <property type="match status" value="1"/>
</dbReference>
<dbReference type="NCBIfam" id="TIGR03654">
    <property type="entry name" value="L6_bact"/>
    <property type="match status" value="1"/>
</dbReference>
<sequence>MAVSQRAFSSTKTAAGKSLSVRVSRAPTVQVFARESRIGSKPIPIPKGVSISVDGTTLKVKGPKGELERTFLSAVKLEQDAGVLKVSKADESRLAQQQHGLTRTLASNMVVGVSDGFSKVMELVGTGYRAAVTGQDLTLSVGYSKPRILPIPEGLKITVEKNTNLTVAGYDKVVVGDFCATVRRQRPPEPYKGKGIRYNGEVIKLKEGKAGGKKK</sequence>
<dbReference type="InterPro" id="IPR019906">
    <property type="entry name" value="Ribosomal_uL6_bac-type"/>
</dbReference>
<feature type="domain" description="Large ribosomal subunit protein uL6 alpha-beta" evidence="7">
    <location>
        <begin position="45"/>
        <end position="116"/>
    </location>
</feature>
<feature type="domain" description="Large ribosomal subunit protein uL6 alpha-beta" evidence="7">
    <location>
        <begin position="124"/>
        <end position="198"/>
    </location>
</feature>
<dbReference type="GO" id="GO:0019843">
    <property type="term" value="F:rRNA binding"/>
    <property type="evidence" value="ECO:0007669"/>
    <property type="project" value="UniProtKB-KW"/>
</dbReference>
<organism evidence="8 9">
    <name type="scientific">Chlamydomonas eustigma</name>
    <dbReference type="NCBI Taxonomy" id="1157962"/>
    <lineage>
        <taxon>Eukaryota</taxon>
        <taxon>Viridiplantae</taxon>
        <taxon>Chlorophyta</taxon>
        <taxon>core chlorophytes</taxon>
        <taxon>Chlorophyceae</taxon>
        <taxon>CS clade</taxon>
        <taxon>Chlamydomonadales</taxon>
        <taxon>Chlamydomonadaceae</taxon>
        <taxon>Chlamydomonas</taxon>
    </lineage>
</organism>
<dbReference type="AlphaFoldDB" id="A0A250XLJ2"/>
<dbReference type="FunFam" id="3.90.930.12:FF:000002">
    <property type="entry name" value="50S ribosomal protein L6"/>
    <property type="match status" value="1"/>
</dbReference>
<protein>
    <recommendedName>
        <fullName evidence="7">Large ribosomal subunit protein uL6 alpha-beta domain-containing protein</fullName>
    </recommendedName>
</protein>
<dbReference type="GO" id="GO:0005840">
    <property type="term" value="C:ribosome"/>
    <property type="evidence" value="ECO:0007669"/>
    <property type="project" value="UniProtKB-KW"/>
</dbReference>
<dbReference type="InterPro" id="IPR000702">
    <property type="entry name" value="Ribosomal_uL6-like"/>
</dbReference>
<dbReference type="GO" id="GO:0003735">
    <property type="term" value="F:structural constituent of ribosome"/>
    <property type="evidence" value="ECO:0007669"/>
    <property type="project" value="InterPro"/>
</dbReference>
<evidence type="ECO:0000256" key="3">
    <source>
        <dbReference type="ARBA" id="ARBA00022884"/>
    </source>
</evidence>
<dbReference type="PANTHER" id="PTHR11655">
    <property type="entry name" value="60S/50S RIBOSOMAL PROTEIN L6/L9"/>
    <property type="match status" value="1"/>
</dbReference>
<evidence type="ECO:0000256" key="1">
    <source>
        <dbReference type="ARBA" id="ARBA00009356"/>
    </source>
</evidence>
<dbReference type="Proteomes" id="UP000232323">
    <property type="component" value="Unassembled WGS sequence"/>
</dbReference>
<dbReference type="GO" id="GO:1990904">
    <property type="term" value="C:ribonucleoprotein complex"/>
    <property type="evidence" value="ECO:0007669"/>
    <property type="project" value="UniProtKB-KW"/>
</dbReference>
<dbReference type="Gene3D" id="3.90.930.12">
    <property type="entry name" value="Ribosomal protein L6, alpha-beta domain"/>
    <property type="match status" value="2"/>
</dbReference>
<accession>A0A250XLJ2</accession>
<dbReference type="PANTHER" id="PTHR11655:SF14">
    <property type="entry name" value="LARGE RIBOSOMAL SUBUNIT PROTEIN UL6M"/>
    <property type="match status" value="1"/>
</dbReference>
<evidence type="ECO:0000259" key="7">
    <source>
        <dbReference type="Pfam" id="PF00347"/>
    </source>
</evidence>
<dbReference type="HAMAP" id="MF_01365_B">
    <property type="entry name" value="Ribosomal_uL6_B"/>
    <property type="match status" value="1"/>
</dbReference>
<dbReference type="PRINTS" id="PR00059">
    <property type="entry name" value="RIBOSOMALL6"/>
</dbReference>
<dbReference type="Pfam" id="PF00347">
    <property type="entry name" value="Ribosomal_L6"/>
    <property type="match status" value="2"/>
</dbReference>
<reference evidence="8 9" key="1">
    <citation type="submission" date="2017-08" db="EMBL/GenBank/DDBJ databases">
        <title>Acidophilic green algal genome provides insights into adaptation to an acidic environment.</title>
        <authorList>
            <person name="Hirooka S."/>
            <person name="Hirose Y."/>
            <person name="Kanesaki Y."/>
            <person name="Higuchi S."/>
            <person name="Fujiwara T."/>
            <person name="Onuma R."/>
            <person name="Era A."/>
            <person name="Ohbayashi R."/>
            <person name="Uzuka A."/>
            <person name="Nozaki H."/>
            <person name="Yoshikawa H."/>
            <person name="Miyagishima S.Y."/>
        </authorList>
    </citation>
    <scope>NUCLEOTIDE SEQUENCE [LARGE SCALE GENOMIC DNA]</scope>
    <source>
        <strain evidence="8 9">NIES-2499</strain>
    </source>
</reference>
<evidence type="ECO:0000256" key="4">
    <source>
        <dbReference type="ARBA" id="ARBA00022980"/>
    </source>
</evidence>
<dbReference type="STRING" id="1157962.A0A250XLJ2"/>
<evidence type="ECO:0000313" key="8">
    <source>
        <dbReference type="EMBL" id="GAX83893.1"/>
    </source>
</evidence>
<dbReference type="GO" id="GO:0006412">
    <property type="term" value="P:translation"/>
    <property type="evidence" value="ECO:0007669"/>
    <property type="project" value="InterPro"/>
</dbReference>
<evidence type="ECO:0000256" key="5">
    <source>
        <dbReference type="ARBA" id="ARBA00023274"/>
    </source>
</evidence>
<evidence type="ECO:0000313" key="9">
    <source>
        <dbReference type="Proteomes" id="UP000232323"/>
    </source>
</evidence>
<dbReference type="PIRSF" id="PIRSF002162">
    <property type="entry name" value="Ribosomal_L6"/>
    <property type="match status" value="1"/>
</dbReference>
<dbReference type="InterPro" id="IPR002358">
    <property type="entry name" value="Ribosomal_uL6_CS"/>
</dbReference>
<comment type="caution">
    <text evidence="8">The sequence shown here is derived from an EMBL/GenBank/DDBJ whole genome shotgun (WGS) entry which is preliminary data.</text>
</comment>
<comment type="similarity">
    <text evidence="1 6">Belongs to the universal ribosomal protein uL6 family.</text>
</comment>